<protein>
    <submittedName>
        <fullName evidence="1">Uncharacterized protein</fullName>
    </submittedName>
</protein>
<evidence type="ECO:0000313" key="1">
    <source>
        <dbReference type="EMBL" id="GFS97593.1"/>
    </source>
</evidence>
<comment type="caution">
    <text evidence="1">The sequence shown here is derived from an EMBL/GenBank/DDBJ whole genome shotgun (WGS) entry which is preliminary data.</text>
</comment>
<sequence>MDYSRLIELMTSLHSKDRQCRNYTEAAGTNLRQNYNFIDQQYTDIAILAEYIKHFAFMVYKQNCTDSSSVERDELSISRRLLERDSNPFKSRRQTSKDLGNWIEMVSRICIASYWCCIFITLLQRDSSRKRLLKKNASSS</sequence>
<accession>A0A8X6TBL2</accession>
<name>A0A8X6TBL2_NEPPI</name>
<dbReference type="AlphaFoldDB" id="A0A8X6TBL2"/>
<dbReference type="EMBL" id="BMAW01054716">
    <property type="protein sequence ID" value="GFS97593.1"/>
    <property type="molecule type" value="Genomic_DNA"/>
</dbReference>
<gene>
    <name evidence="1" type="ORF">NPIL_545981</name>
</gene>
<reference evidence="1" key="1">
    <citation type="submission" date="2020-08" db="EMBL/GenBank/DDBJ databases">
        <title>Multicomponent nature underlies the extraordinary mechanical properties of spider dragline silk.</title>
        <authorList>
            <person name="Kono N."/>
            <person name="Nakamura H."/>
            <person name="Mori M."/>
            <person name="Yoshida Y."/>
            <person name="Ohtoshi R."/>
            <person name="Malay A.D."/>
            <person name="Moran D.A.P."/>
            <person name="Tomita M."/>
            <person name="Numata K."/>
            <person name="Arakawa K."/>
        </authorList>
    </citation>
    <scope>NUCLEOTIDE SEQUENCE</scope>
</reference>
<proteinExistence type="predicted"/>
<evidence type="ECO:0000313" key="2">
    <source>
        <dbReference type="Proteomes" id="UP000887013"/>
    </source>
</evidence>
<dbReference type="Proteomes" id="UP000887013">
    <property type="component" value="Unassembled WGS sequence"/>
</dbReference>
<keyword evidence="2" id="KW-1185">Reference proteome</keyword>
<organism evidence="1 2">
    <name type="scientific">Nephila pilipes</name>
    <name type="common">Giant wood spider</name>
    <name type="synonym">Nephila maculata</name>
    <dbReference type="NCBI Taxonomy" id="299642"/>
    <lineage>
        <taxon>Eukaryota</taxon>
        <taxon>Metazoa</taxon>
        <taxon>Ecdysozoa</taxon>
        <taxon>Arthropoda</taxon>
        <taxon>Chelicerata</taxon>
        <taxon>Arachnida</taxon>
        <taxon>Araneae</taxon>
        <taxon>Araneomorphae</taxon>
        <taxon>Entelegynae</taxon>
        <taxon>Araneoidea</taxon>
        <taxon>Nephilidae</taxon>
        <taxon>Nephila</taxon>
    </lineage>
</organism>